<proteinExistence type="predicted"/>
<accession>A0A164YUQ9</accession>
<evidence type="ECO:0000313" key="1">
    <source>
        <dbReference type="EMBL" id="KZS15628.1"/>
    </source>
</evidence>
<dbReference type="Proteomes" id="UP000076858">
    <property type="component" value="Unassembled WGS sequence"/>
</dbReference>
<comment type="caution">
    <text evidence="1">The sequence shown here is derived from an EMBL/GenBank/DDBJ whole genome shotgun (WGS) entry which is preliminary data.</text>
</comment>
<evidence type="ECO:0000313" key="2">
    <source>
        <dbReference type="Proteomes" id="UP000076858"/>
    </source>
</evidence>
<protein>
    <submittedName>
        <fullName evidence="1">Uncharacterized protein</fullName>
    </submittedName>
</protein>
<name>A0A164YUQ9_9CRUS</name>
<organism evidence="1 2">
    <name type="scientific">Daphnia magna</name>
    <dbReference type="NCBI Taxonomy" id="35525"/>
    <lineage>
        <taxon>Eukaryota</taxon>
        <taxon>Metazoa</taxon>
        <taxon>Ecdysozoa</taxon>
        <taxon>Arthropoda</taxon>
        <taxon>Crustacea</taxon>
        <taxon>Branchiopoda</taxon>
        <taxon>Diplostraca</taxon>
        <taxon>Cladocera</taxon>
        <taxon>Anomopoda</taxon>
        <taxon>Daphniidae</taxon>
        <taxon>Daphnia</taxon>
    </lineage>
</organism>
<keyword evidence="2" id="KW-1185">Reference proteome</keyword>
<gene>
    <name evidence="1" type="ORF">APZ42_018859</name>
</gene>
<dbReference type="EMBL" id="LRGB01000868">
    <property type="protein sequence ID" value="KZS15628.1"/>
    <property type="molecule type" value="Genomic_DNA"/>
</dbReference>
<sequence length="89" mass="10658">MISSFHVSSRLYYRNLRHDQMLLNRLDDIKVQLSCLKSAENYIGKYQLLKASHSPTSHKDETLRHRISPRFGNWCIQRQESPCHSHHRR</sequence>
<reference evidence="1 2" key="1">
    <citation type="submission" date="2016-03" db="EMBL/GenBank/DDBJ databases">
        <title>EvidentialGene: Evidence-directed Construction of Genes on Genomes.</title>
        <authorList>
            <person name="Gilbert D.G."/>
            <person name="Choi J.-H."/>
            <person name="Mockaitis K."/>
            <person name="Colbourne J."/>
            <person name="Pfrender M."/>
        </authorList>
    </citation>
    <scope>NUCLEOTIDE SEQUENCE [LARGE SCALE GENOMIC DNA]</scope>
    <source>
        <strain evidence="1 2">Xinb3</strain>
        <tissue evidence="1">Complete organism</tissue>
    </source>
</reference>
<dbReference type="AlphaFoldDB" id="A0A164YUQ9"/>